<keyword evidence="3" id="KW-0808">Transferase</keyword>
<dbReference type="InterPro" id="IPR000719">
    <property type="entry name" value="Prot_kinase_dom"/>
</dbReference>
<dbReference type="PANTHER" id="PTHR43289">
    <property type="entry name" value="MITOGEN-ACTIVATED PROTEIN KINASE KINASE KINASE 20-RELATED"/>
    <property type="match status" value="1"/>
</dbReference>
<evidence type="ECO:0000256" key="1">
    <source>
        <dbReference type="ARBA" id="ARBA00012513"/>
    </source>
</evidence>
<evidence type="ECO:0000313" key="10">
    <source>
        <dbReference type="Proteomes" id="UP001147700"/>
    </source>
</evidence>
<comment type="caution">
    <text evidence="9">The sequence shown here is derived from an EMBL/GenBank/DDBJ whole genome shotgun (WGS) entry which is preliminary data.</text>
</comment>
<accession>A0ABT4RGI9</accession>
<dbReference type="SMART" id="SM00382">
    <property type="entry name" value="AAA"/>
    <property type="match status" value="1"/>
</dbReference>
<sequence>MAELAAGTSFAGHEIRGVAGRGGMGIVYRAFDARLKREVALKVIAPEQSKDGEFRIRFQRECEVAASLHHPNLIPVYTAGEEDGHLYVTMRFVDGVDLAHLIERHRRLSPTHATHIIVQVARALDAAHHFGVVHRDVKPANVLLDGEHALLTDFGLQRDLRATTRITEPGTLIGTFDYTAPEQLEDGEIDARADVYALGCVLYEAVTGEVPFPRDTPAAKLYAHLGAPVPHVEGPLGPVIRQALAKRPEDRFPSAGAFGQAALAALGGGRTRVAPAAAPLPRALLNETGSEPFVGRAELRERIAALRGKRRFVVIEGEPGIGKTRLAAEAARDAHAAGATVLYGRCDPESLLPYQPFAMALPDISESDRFAYFDAVARRLAERPTVLILDDLHWAAPSTLQLLAHVLEEPGELLILATATPGHRLPAAERLTLGGLERRELSAFVEALGEREPENLHERTGGNPFFARETLRADGLPVSIRDVVSRRLASLSEPTRAALTVAAVIGHDFRLDVLETLAEHALEAVEEASAQGLVRDGEAVDHFRFAHALVRETLAGDMSNARRTRLHRSIGEALERTPGITAAELARHFFAARHLDPQRAFTYELRAAHEAEHEAAVLHYRHARELRPERLDVLLALGTAELRTGDPAFRATFQEAAARARETGDREALARAALGFNARQAASAVLDPAGIALLEEADAHLADSPLRARVKARLATALHFAGQAERTLQLSADALALERSGETLLARHGALLDITHLDERLELAEELIALEDPELLALGRFWFVFDLMEAGRVVEAREQHDALVQLADELHQPLFRHLAAVWDAIWAQMADRTGDVERLIDRAHALGVRAAAPDAELIRLAQLMTLRLQQGRLPEFLDAVEPLDLPVWRAAFAVGLLVCGERERGAALYATLDEATIPRDMVWLTTISLLATAATLLADAPRAERLYALLLPHRERMVQHALAANAGSVERHLGSLAAVRGNRALAAQHFERALERNQGHAQALRLTRMEYAQRSGGEHLTAASVTESTLSPPALSDPPPRPGWS</sequence>
<organism evidence="9 10">
    <name type="scientific">Solirubrobacter deserti</name>
    <dbReference type="NCBI Taxonomy" id="2282478"/>
    <lineage>
        <taxon>Bacteria</taxon>
        <taxon>Bacillati</taxon>
        <taxon>Actinomycetota</taxon>
        <taxon>Thermoleophilia</taxon>
        <taxon>Solirubrobacterales</taxon>
        <taxon>Solirubrobacteraceae</taxon>
        <taxon>Solirubrobacter</taxon>
    </lineage>
</organism>
<evidence type="ECO:0000259" key="8">
    <source>
        <dbReference type="PROSITE" id="PS50011"/>
    </source>
</evidence>
<feature type="domain" description="Protein kinase" evidence="8">
    <location>
        <begin position="13"/>
        <end position="263"/>
    </location>
</feature>
<dbReference type="InterPro" id="IPR003593">
    <property type="entry name" value="AAA+_ATPase"/>
</dbReference>
<dbReference type="Gene3D" id="1.10.510.10">
    <property type="entry name" value="Transferase(Phosphotransferase) domain 1"/>
    <property type="match status" value="1"/>
</dbReference>
<dbReference type="PROSITE" id="PS00108">
    <property type="entry name" value="PROTEIN_KINASE_ST"/>
    <property type="match status" value="1"/>
</dbReference>
<name>A0ABT4RGI9_9ACTN</name>
<dbReference type="InterPro" id="IPR027417">
    <property type="entry name" value="P-loop_NTPase"/>
</dbReference>
<dbReference type="SMART" id="SM00220">
    <property type="entry name" value="S_TKc"/>
    <property type="match status" value="1"/>
</dbReference>
<keyword evidence="6" id="KW-0067">ATP-binding</keyword>
<dbReference type="Gene3D" id="3.40.50.300">
    <property type="entry name" value="P-loop containing nucleotide triphosphate hydrolases"/>
    <property type="match status" value="1"/>
</dbReference>
<dbReference type="CDD" id="cd14014">
    <property type="entry name" value="STKc_PknB_like"/>
    <property type="match status" value="1"/>
</dbReference>
<protein>
    <recommendedName>
        <fullName evidence="1">non-specific serine/threonine protein kinase</fullName>
        <ecNumber evidence="1">2.7.11.1</ecNumber>
    </recommendedName>
</protein>
<keyword evidence="5 9" id="KW-0418">Kinase</keyword>
<proteinExistence type="predicted"/>
<dbReference type="SUPFAM" id="SSF56112">
    <property type="entry name" value="Protein kinase-like (PK-like)"/>
    <property type="match status" value="1"/>
</dbReference>
<feature type="compositionally biased region" description="Pro residues" evidence="7">
    <location>
        <begin position="1035"/>
        <end position="1045"/>
    </location>
</feature>
<keyword evidence="10" id="KW-1185">Reference proteome</keyword>
<dbReference type="PROSITE" id="PS50011">
    <property type="entry name" value="PROTEIN_KINASE_DOM"/>
    <property type="match status" value="1"/>
</dbReference>
<evidence type="ECO:0000313" key="9">
    <source>
        <dbReference type="EMBL" id="MDA0137658.1"/>
    </source>
</evidence>
<dbReference type="InterPro" id="IPR008271">
    <property type="entry name" value="Ser/Thr_kinase_AS"/>
</dbReference>
<evidence type="ECO:0000256" key="5">
    <source>
        <dbReference type="ARBA" id="ARBA00022777"/>
    </source>
</evidence>
<dbReference type="InterPro" id="IPR011009">
    <property type="entry name" value="Kinase-like_dom_sf"/>
</dbReference>
<evidence type="ECO:0000256" key="7">
    <source>
        <dbReference type="SAM" id="MobiDB-lite"/>
    </source>
</evidence>
<keyword evidence="4" id="KW-0547">Nucleotide-binding</keyword>
<reference evidence="9" key="1">
    <citation type="submission" date="2022-10" db="EMBL/GenBank/DDBJ databases">
        <title>The WGS of Solirubrobacter sp. CPCC 204708.</title>
        <authorList>
            <person name="Jiang Z."/>
        </authorList>
    </citation>
    <scope>NUCLEOTIDE SEQUENCE</scope>
    <source>
        <strain evidence="9">CPCC 204708</strain>
    </source>
</reference>
<dbReference type="PANTHER" id="PTHR43289:SF6">
    <property type="entry name" value="SERINE_THREONINE-PROTEIN KINASE NEKL-3"/>
    <property type="match status" value="1"/>
</dbReference>
<dbReference type="Gene3D" id="3.30.200.20">
    <property type="entry name" value="Phosphorylase Kinase, domain 1"/>
    <property type="match status" value="1"/>
</dbReference>
<evidence type="ECO:0000256" key="4">
    <source>
        <dbReference type="ARBA" id="ARBA00022741"/>
    </source>
</evidence>
<dbReference type="Proteomes" id="UP001147700">
    <property type="component" value="Unassembled WGS sequence"/>
</dbReference>
<dbReference type="SUPFAM" id="SSF52540">
    <property type="entry name" value="P-loop containing nucleoside triphosphate hydrolases"/>
    <property type="match status" value="1"/>
</dbReference>
<dbReference type="RefSeq" id="WP_202957225.1">
    <property type="nucleotide sequence ID" value="NZ_JAPCID010000010.1"/>
</dbReference>
<evidence type="ECO:0000256" key="2">
    <source>
        <dbReference type="ARBA" id="ARBA00022527"/>
    </source>
</evidence>
<dbReference type="Pfam" id="PF13191">
    <property type="entry name" value="AAA_16"/>
    <property type="match status" value="1"/>
</dbReference>
<dbReference type="EMBL" id="JAPCID010000010">
    <property type="protein sequence ID" value="MDA0137658.1"/>
    <property type="molecule type" value="Genomic_DNA"/>
</dbReference>
<feature type="region of interest" description="Disordered" evidence="7">
    <location>
        <begin position="1025"/>
        <end position="1045"/>
    </location>
</feature>
<evidence type="ECO:0000256" key="6">
    <source>
        <dbReference type="ARBA" id="ARBA00022840"/>
    </source>
</evidence>
<evidence type="ECO:0000256" key="3">
    <source>
        <dbReference type="ARBA" id="ARBA00022679"/>
    </source>
</evidence>
<gene>
    <name evidence="9" type="ORF">OJ962_09130</name>
</gene>
<dbReference type="Pfam" id="PF00069">
    <property type="entry name" value="Pkinase"/>
    <property type="match status" value="1"/>
</dbReference>
<keyword evidence="2" id="KW-0723">Serine/threonine-protein kinase</keyword>
<dbReference type="GO" id="GO:0016301">
    <property type="term" value="F:kinase activity"/>
    <property type="evidence" value="ECO:0007669"/>
    <property type="project" value="UniProtKB-KW"/>
</dbReference>
<dbReference type="InterPro" id="IPR041664">
    <property type="entry name" value="AAA_16"/>
</dbReference>
<dbReference type="EC" id="2.7.11.1" evidence="1"/>